<dbReference type="GeneID" id="40266789"/>
<proteinExistence type="predicted"/>
<evidence type="ECO:0000256" key="1">
    <source>
        <dbReference type="SAM" id="Phobius"/>
    </source>
</evidence>
<dbReference type="AlphaFoldDB" id="A0A4P8WKB8"/>
<keyword evidence="1" id="KW-1133">Transmembrane helix</keyword>
<dbReference type="RefSeq" id="WP_138246215.1">
    <property type="nucleotide sequence ID" value="NZ_CP040330.1"/>
</dbReference>
<evidence type="ECO:0000259" key="2">
    <source>
        <dbReference type="SMART" id="SM00014"/>
    </source>
</evidence>
<dbReference type="Proteomes" id="UP000302218">
    <property type="component" value="Chromosome"/>
</dbReference>
<dbReference type="InterPro" id="IPR036938">
    <property type="entry name" value="PAP2/HPO_sf"/>
</dbReference>
<feature type="transmembrane region" description="Helical" evidence="1">
    <location>
        <begin position="136"/>
        <end position="155"/>
    </location>
</feature>
<feature type="transmembrane region" description="Helical" evidence="1">
    <location>
        <begin position="106"/>
        <end position="124"/>
    </location>
</feature>
<dbReference type="Pfam" id="PF01569">
    <property type="entry name" value="PAP2"/>
    <property type="match status" value="1"/>
</dbReference>
<dbReference type="SUPFAM" id="SSF48317">
    <property type="entry name" value="Acid phosphatase/Vanadium-dependent haloperoxidase"/>
    <property type="match status" value="1"/>
</dbReference>
<dbReference type="PANTHER" id="PTHR14969">
    <property type="entry name" value="SPHINGOSINE-1-PHOSPHATE PHOSPHOHYDROLASE"/>
    <property type="match status" value="1"/>
</dbReference>
<dbReference type="Gene3D" id="1.20.144.10">
    <property type="entry name" value="Phosphatidic acid phosphatase type 2/haloperoxidase"/>
    <property type="match status" value="1"/>
</dbReference>
<protein>
    <submittedName>
        <fullName evidence="3">Phosphatase PAP2 family protein</fullName>
    </submittedName>
</protein>
<feature type="transmembrane region" description="Helical" evidence="1">
    <location>
        <begin position="161"/>
        <end position="180"/>
    </location>
</feature>
<evidence type="ECO:0000313" key="4">
    <source>
        <dbReference type="Proteomes" id="UP000302218"/>
    </source>
</evidence>
<feature type="transmembrane region" description="Helical" evidence="1">
    <location>
        <begin position="20"/>
        <end position="46"/>
    </location>
</feature>
<sequence>MSRGIGEFEPVQAVIPEWAAVLVALVTQLGDVWFLSLFVGLIYWFHAEKREDAAVIVGFTLAGLALISALKHVFSLPRPGEPLVAIETLPWILQPLYEATAMAGGYGFPSGHALMTTIVYLGLAHRLSISTHRRRFAGAGIGIAAVCFSRIALGVHYLVDVVAGVAVGIAFLLCAERLLARYSIDHGTGAFALAIVAGTVNLVVSGVDANSVSLLGAALGAFGGWQLVVLGRHVCAADRPSDAVRPLVVRGVFAAGALAPLAVAIDEFHLFSLPARGAVRGVVLAAFVTVPVMKHSERAQRFWTALVFWTTMAALGLRFLLSPTTWRRGLTLGRQYGVRLRSWIRPET</sequence>
<accession>A0A4P8WKB8</accession>
<organism evidence="3 4">
    <name type="scientific">Natrinema versiforme</name>
    <dbReference type="NCBI Taxonomy" id="88724"/>
    <lineage>
        <taxon>Archaea</taxon>
        <taxon>Methanobacteriati</taxon>
        <taxon>Methanobacteriota</taxon>
        <taxon>Stenosarchaea group</taxon>
        <taxon>Halobacteria</taxon>
        <taxon>Halobacteriales</taxon>
        <taxon>Natrialbaceae</taxon>
        <taxon>Natrinema</taxon>
    </lineage>
</organism>
<feature type="transmembrane region" description="Helical" evidence="1">
    <location>
        <begin position="247"/>
        <end position="265"/>
    </location>
</feature>
<reference evidence="4" key="1">
    <citation type="submission" date="2019-05" db="EMBL/GenBank/DDBJ databases">
        <title>Genome sequence and methylation pattern of the halophilic Archaeon Natrinema versiforme BOL5-4.</title>
        <authorList>
            <person name="DasSarma P."/>
            <person name="Anton B.P."/>
            <person name="DasSarma S.L."/>
            <person name="Martinez F.L."/>
            <person name="Guzman D."/>
            <person name="Roberts R.J."/>
            <person name="DasSarma S."/>
        </authorList>
    </citation>
    <scope>NUCLEOTIDE SEQUENCE [LARGE SCALE GENOMIC DNA]</scope>
    <source>
        <strain evidence="4">BOL5-4</strain>
    </source>
</reference>
<feature type="domain" description="Phosphatidic acid phosphatase type 2/haloperoxidase" evidence="2">
    <location>
        <begin position="54"/>
        <end position="176"/>
    </location>
</feature>
<name>A0A4P8WKB8_9EURY</name>
<keyword evidence="1" id="KW-0812">Transmembrane</keyword>
<gene>
    <name evidence="3" type="ORF">FEJ81_15910</name>
</gene>
<evidence type="ECO:0000313" key="3">
    <source>
        <dbReference type="EMBL" id="QCS43764.1"/>
    </source>
</evidence>
<dbReference type="OrthoDB" id="10182at2157"/>
<feature type="transmembrane region" description="Helical" evidence="1">
    <location>
        <begin position="213"/>
        <end position="235"/>
    </location>
</feature>
<dbReference type="EMBL" id="CP040330">
    <property type="protein sequence ID" value="QCS43764.1"/>
    <property type="molecule type" value="Genomic_DNA"/>
</dbReference>
<feature type="transmembrane region" description="Helical" evidence="1">
    <location>
        <begin position="187"/>
        <end position="207"/>
    </location>
</feature>
<feature type="transmembrane region" description="Helical" evidence="1">
    <location>
        <begin position="302"/>
        <end position="321"/>
    </location>
</feature>
<keyword evidence="1" id="KW-0472">Membrane</keyword>
<dbReference type="InterPro" id="IPR000326">
    <property type="entry name" value="PAP2/HPO"/>
</dbReference>
<dbReference type="PANTHER" id="PTHR14969:SF13">
    <property type="entry name" value="AT30094P"/>
    <property type="match status" value="1"/>
</dbReference>
<dbReference type="SMART" id="SM00014">
    <property type="entry name" value="acidPPc"/>
    <property type="match status" value="1"/>
</dbReference>
<dbReference type="KEGG" id="nvr:FEJ81_15910"/>
<feature type="transmembrane region" description="Helical" evidence="1">
    <location>
        <begin position="53"/>
        <end position="74"/>
    </location>
</feature>